<keyword evidence="5 7" id="KW-1133">Transmembrane helix</keyword>
<dbReference type="STRING" id="999630.TUZN_2146"/>
<keyword evidence="10" id="KW-1185">Reference proteome</keyword>
<dbReference type="PANTHER" id="PTHR43045:SF1">
    <property type="entry name" value="SHIKIMATE TRANSPORTER"/>
    <property type="match status" value="1"/>
</dbReference>
<dbReference type="InterPro" id="IPR011701">
    <property type="entry name" value="MFS"/>
</dbReference>
<dbReference type="InterPro" id="IPR020846">
    <property type="entry name" value="MFS_dom"/>
</dbReference>
<feature type="domain" description="Major facilitator superfamily (MFS) profile" evidence="8">
    <location>
        <begin position="12"/>
        <end position="420"/>
    </location>
</feature>
<dbReference type="SUPFAM" id="SSF103473">
    <property type="entry name" value="MFS general substrate transporter"/>
    <property type="match status" value="1"/>
</dbReference>
<keyword evidence="3" id="KW-1003">Cell membrane</keyword>
<dbReference type="HOGENOM" id="CLU_001265_39_5_2"/>
<feature type="transmembrane region" description="Helical" evidence="7">
    <location>
        <begin position="273"/>
        <end position="292"/>
    </location>
</feature>
<evidence type="ECO:0000256" key="2">
    <source>
        <dbReference type="ARBA" id="ARBA00022448"/>
    </source>
</evidence>
<dbReference type="GO" id="GO:0005886">
    <property type="term" value="C:plasma membrane"/>
    <property type="evidence" value="ECO:0007669"/>
    <property type="project" value="UniProtKB-SubCell"/>
</dbReference>
<evidence type="ECO:0000256" key="6">
    <source>
        <dbReference type="ARBA" id="ARBA00023136"/>
    </source>
</evidence>
<feature type="transmembrane region" description="Helical" evidence="7">
    <location>
        <begin position="361"/>
        <end position="383"/>
    </location>
</feature>
<protein>
    <submittedName>
        <fullName evidence="9">Transport protein/permeases of the major facilitator superfamily</fullName>
    </submittedName>
</protein>
<keyword evidence="4 7" id="KW-0812">Transmembrane</keyword>
<evidence type="ECO:0000256" key="3">
    <source>
        <dbReference type="ARBA" id="ARBA00022475"/>
    </source>
</evidence>
<keyword evidence="2" id="KW-0813">Transport</keyword>
<dbReference type="InterPro" id="IPR036259">
    <property type="entry name" value="MFS_trans_sf"/>
</dbReference>
<dbReference type="Gene3D" id="1.20.1250.20">
    <property type="entry name" value="MFS general substrate transporter like domains"/>
    <property type="match status" value="2"/>
</dbReference>
<dbReference type="OrthoDB" id="117970at2157"/>
<reference evidence="9 10" key="1">
    <citation type="journal article" date="2011" name="J. Bacteriol.">
        <title>Complete genome sequence of the thermoacidophilic crenarchaeon Thermoproteus uzoniensis 768-20.</title>
        <authorList>
            <person name="Mardanov A.V."/>
            <person name="Gumerov V.M."/>
            <person name="Beletsky A.V."/>
            <person name="Prokofeva M.I."/>
            <person name="Bonch-Osmolovskaya E.A."/>
            <person name="Ravin N.V."/>
            <person name="Skryabin K.G."/>
        </authorList>
    </citation>
    <scope>NUCLEOTIDE SEQUENCE [LARGE SCALE GENOMIC DNA]</scope>
    <source>
        <strain evidence="9 10">768-20</strain>
    </source>
</reference>
<dbReference type="Proteomes" id="UP000008138">
    <property type="component" value="Chromosome"/>
</dbReference>
<evidence type="ECO:0000256" key="7">
    <source>
        <dbReference type="SAM" id="Phobius"/>
    </source>
</evidence>
<feature type="transmembrane region" description="Helical" evidence="7">
    <location>
        <begin position="234"/>
        <end position="253"/>
    </location>
</feature>
<feature type="transmembrane region" description="Helical" evidence="7">
    <location>
        <begin position="12"/>
        <end position="35"/>
    </location>
</feature>
<evidence type="ECO:0000256" key="4">
    <source>
        <dbReference type="ARBA" id="ARBA00022692"/>
    </source>
</evidence>
<dbReference type="GeneID" id="10361656"/>
<dbReference type="AlphaFoldDB" id="F2L5Q7"/>
<feature type="transmembrane region" description="Helical" evidence="7">
    <location>
        <begin position="83"/>
        <end position="102"/>
    </location>
</feature>
<organism evidence="9 10">
    <name type="scientific">Thermoproteus uzoniensis (strain 768-20)</name>
    <dbReference type="NCBI Taxonomy" id="999630"/>
    <lineage>
        <taxon>Archaea</taxon>
        <taxon>Thermoproteota</taxon>
        <taxon>Thermoprotei</taxon>
        <taxon>Thermoproteales</taxon>
        <taxon>Thermoproteaceae</taxon>
        <taxon>Thermoproteus</taxon>
    </lineage>
</organism>
<dbReference type="GO" id="GO:0022857">
    <property type="term" value="F:transmembrane transporter activity"/>
    <property type="evidence" value="ECO:0007669"/>
    <property type="project" value="InterPro"/>
</dbReference>
<dbReference type="eggNOG" id="arCOG02691">
    <property type="taxonomic scope" value="Archaea"/>
</dbReference>
<dbReference type="EMBL" id="CP002590">
    <property type="protein sequence ID" value="AEA13603.1"/>
    <property type="molecule type" value="Genomic_DNA"/>
</dbReference>
<dbReference type="KEGG" id="tuz:TUZN_2146"/>
<gene>
    <name evidence="9" type="ordered locus">TUZN_2146</name>
</gene>
<dbReference type="InterPro" id="IPR005829">
    <property type="entry name" value="Sugar_transporter_CS"/>
</dbReference>
<dbReference type="PROSITE" id="PS00217">
    <property type="entry name" value="SUGAR_TRANSPORT_2"/>
    <property type="match status" value="1"/>
</dbReference>
<comment type="subcellular location">
    <subcellularLocation>
        <location evidence="1">Cell membrane</location>
        <topology evidence="1">Multi-pass membrane protein</topology>
    </subcellularLocation>
</comment>
<feature type="transmembrane region" description="Helical" evidence="7">
    <location>
        <begin position="108"/>
        <end position="128"/>
    </location>
</feature>
<evidence type="ECO:0000313" key="10">
    <source>
        <dbReference type="Proteomes" id="UP000008138"/>
    </source>
</evidence>
<dbReference type="Pfam" id="PF07690">
    <property type="entry name" value="MFS_1"/>
    <property type="match status" value="1"/>
</dbReference>
<proteinExistence type="predicted"/>
<evidence type="ECO:0000259" key="8">
    <source>
        <dbReference type="PROSITE" id="PS50850"/>
    </source>
</evidence>
<evidence type="ECO:0000256" key="5">
    <source>
        <dbReference type="ARBA" id="ARBA00022989"/>
    </source>
</evidence>
<feature type="transmembrane region" description="Helical" evidence="7">
    <location>
        <begin position="304"/>
        <end position="323"/>
    </location>
</feature>
<keyword evidence="6 7" id="KW-0472">Membrane</keyword>
<feature type="transmembrane region" description="Helical" evidence="7">
    <location>
        <begin position="189"/>
        <end position="208"/>
    </location>
</feature>
<feature type="transmembrane region" description="Helical" evidence="7">
    <location>
        <begin position="47"/>
        <end position="71"/>
    </location>
</feature>
<feature type="transmembrane region" description="Helical" evidence="7">
    <location>
        <begin position="149"/>
        <end position="177"/>
    </location>
</feature>
<sequence>MAQTELNDAIKVAISANLGWGFELYDLIAYIYAAPYIATQFFPKTDYVASLLETLLLLVLGYFARPLGAILWGHIGDKMGRKITWFVVLLGMGLVTVAIGFLPTYAQIGVAAAALLVLFRILQGIFLGGEWAGGLTITAEFAPPNMRGLLGGVAQGGAGLASVFAAAAVALATVFAPTKDAMMAYGWRILFWFGAVPLAIALFVRWKIRESEIWLKKGKPAVERIPFLALLRRYWLFVIIATLVIFGESLIYYGSIGYFGTLLPLLGYGREGVILASLSAGLTWMLLGPLFGHLSDRLGKRKSILATYYAIAALTLYPIWILIAGGQLANLVIGAALMGMVFSSQYSVLPAWLAETIETKVRFSGIGFILNLGVAFSSFAPYISTYLLKSIGQTYGTVTAISLVTIIGALIALVFVLLSRDRCCQELL</sequence>
<accession>F2L5Q7</accession>
<dbReference type="PANTHER" id="PTHR43045">
    <property type="entry name" value="SHIKIMATE TRANSPORTER"/>
    <property type="match status" value="1"/>
</dbReference>
<evidence type="ECO:0000313" key="9">
    <source>
        <dbReference type="EMBL" id="AEA13603.1"/>
    </source>
</evidence>
<dbReference type="RefSeq" id="WP_013680938.1">
    <property type="nucleotide sequence ID" value="NC_015315.1"/>
</dbReference>
<evidence type="ECO:0000256" key="1">
    <source>
        <dbReference type="ARBA" id="ARBA00004651"/>
    </source>
</evidence>
<feature type="transmembrane region" description="Helical" evidence="7">
    <location>
        <begin position="329"/>
        <end position="349"/>
    </location>
</feature>
<feature type="transmembrane region" description="Helical" evidence="7">
    <location>
        <begin position="395"/>
        <end position="418"/>
    </location>
</feature>
<name>F2L5Q7_THEU7</name>
<reference key="2">
    <citation type="submission" date="2011-03" db="EMBL/GenBank/DDBJ databases">
        <title>Complete genome sequence of the thermoacidophilic crenarchaeon Thermoproteus uzoniensis 768-20.</title>
        <authorList>
            <person name="Mardanov A.V."/>
            <person name="Gumerov V.M."/>
            <person name="Beletsky A.V."/>
            <person name="Prokofeva M.I."/>
            <person name="Bonch-Osmolovskaya E.A."/>
            <person name="Ravin N.V."/>
            <person name="Skryabin K.G."/>
        </authorList>
    </citation>
    <scope>NUCLEOTIDE SEQUENCE</scope>
    <source>
        <strain>768-20</strain>
    </source>
</reference>
<dbReference type="PROSITE" id="PS50850">
    <property type="entry name" value="MFS"/>
    <property type="match status" value="1"/>
</dbReference>